<evidence type="ECO:0000313" key="8">
    <source>
        <dbReference type="Proteomes" id="UP000480425"/>
    </source>
</evidence>
<keyword evidence="2" id="KW-0201">Cytochrome c-type biogenesis</keyword>
<dbReference type="GO" id="GO:0016209">
    <property type="term" value="F:antioxidant activity"/>
    <property type="evidence" value="ECO:0007669"/>
    <property type="project" value="InterPro"/>
</dbReference>
<comment type="caution">
    <text evidence="7">The sequence shown here is derived from an EMBL/GenBank/DDBJ whole genome shotgun (WGS) entry which is preliminary data.</text>
</comment>
<keyword evidence="4" id="KW-0676">Redox-active center</keyword>
<feature type="domain" description="Thioredoxin" evidence="6">
    <location>
        <begin position="237"/>
        <end position="374"/>
    </location>
</feature>
<dbReference type="CDD" id="cd02966">
    <property type="entry name" value="TlpA_like_family"/>
    <property type="match status" value="1"/>
</dbReference>
<dbReference type="PANTHER" id="PTHR42852:SF6">
    <property type="entry name" value="THIOL:DISULFIDE INTERCHANGE PROTEIN DSBE"/>
    <property type="match status" value="1"/>
</dbReference>
<dbReference type="SUPFAM" id="SSF52833">
    <property type="entry name" value="Thioredoxin-like"/>
    <property type="match status" value="1"/>
</dbReference>
<evidence type="ECO:0000256" key="1">
    <source>
        <dbReference type="ARBA" id="ARBA00004196"/>
    </source>
</evidence>
<protein>
    <submittedName>
        <fullName evidence="7">AhpC/TSA family protein</fullName>
    </submittedName>
</protein>
<proteinExistence type="predicted"/>
<sequence length="374" mass="42460">MKKMIFTTALVLASTAAMAQKSNFQVKVDLKNFSTDSVIVYKGSKEKMDTILVKNGKFTYSTNLAKASNRAFFTPKTYRGLEQKMFNFPCVPGEKAEIKGDFTTRFDVAGSKFYQQYHEVDLMMESAEKDLKEFSESLNARMKNGEKRESIMADYEKKMPALEKARTEKIFAFVKQNPDNEGCATIFEKLNDYGQMKELLGLLSENVKNGRMKGYYQQFIDMAKERAEAEEKAKKLQASGLDAPDFTLNDIKGKPFSLSSLRGKYVVIDFWGSWCGWCIKGMPKMKEYYEKYKGKFEILGVDCNDTEAKWKAAVEKHQLPWIHVYNPKGSDVLGKYGIQGFPTKIVVGPDGKIVKTIVGEDPAFYTLLDEVLGK</sequence>
<dbReference type="PANTHER" id="PTHR42852">
    <property type="entry name" value="THIOL:DISULFIDE INTERCHANGE PROTEIN DSBE"/>
    <property type="match status" value="1"/>
</dbReference>
<comment type="subcellular location">
    <subcellularLocation>
        <location evidence="1">Cell envelope</location>
    </subcellularLocation>
</comment>
<dbReference type="Pfam" id="PF00578">
    <property type="entry name" value="AhpC-TSA"/>
    <property type="match status" value="1"/>
</dbReference>
<evidence type="ECO:0000313" key="7">
    <source>
        <dbReference type="EMBL" id="MQN79447.1"/>
    </source>
</evidence>
<keyword evidence="5" id="KW-0732">Signal</keyword>
<evidence type="ECO:0000256" key="2">
    <source>
        <dbReference type="ARBA" id="ARBA00022748"/>
    </source>
</evidence>
<evidence type="ECO:0000256" key="3">
    <source>
        <dbReference type="ARBA" id="ARBA00023157"/>
    </source>
</evidence>
<accession>A0A6G1TW97</accession>
<dbReference type="OrthoDB" id="9794348at2"/>
<dbReference type="Gene3D" id="3.40.30.10">
    <property type="entry name" value="Glutaredoxin"/>
    <property type="match status" value="1"/>
</dbReference>
<organism evidence="7 8">
    <name type="scientific">Segatella copri</name>
    <dbReference type="NCBI Taxonomy" id="165179"/>
    <lineage>
        <taxon>Bacteria</taxon>
        <taxon>Pseudomonadati</taxon>
        <taxon>Bacteroidota</taxon>
        <taxon>Bacteroidia</taxon>
        <taxon>Bacteroidales</taxon>
        <taxon>Prevotellaceae</taxon>
        <taxon>Segatella</taxon>
    </lineage>
</organism>
<gene>
    <name evidence="7" type="ORF">F7D73_00390</name>
</gene>
<dbReference type="InterPro" id="IPR050553">
    <property type="entry name" value="Thioredoxin_ResA/DsbE_sf"/>
</dbReference>
<dbReference type="Proteomes" id="UP000480425">
    <property type="component" value="Unassembled WGS sequence"/>
</dbReference>
<evidence type="ECO:0000256" key="5">
    <source>
        <dbReference type="SAM" id="SignalP"/>
    </source>
</evidence>
<dbReference type="RefSeq" id="WP_153121773.1">
    <property type="nucleotide sequence ID" value="NZ_VZCB01000003.1"/>
</dbReference>
<dbReference type="GO" id="GO:0017004">
    <property type="term" value="P:cytochrome complex assembly"/>
    <property type="evidence" value="ECO:0007669"/>
    <property type="project" value="UniProtKB-KW"/>
</dbReference>
<dbReference type="PROSITE" id="PS51352">
    <property type="entry name" value="THIOREDOXIN_2"/>
    <property type="match status" value="1"/>
</dbReference>
<dbReference type="InterPro" id="IPR013766">
    <property type="entry name" value="Thioredoxin_domain"/>
</dbReference>
<dbReference type="GO" id="GO:0030313">
    <property type="term" value="C:cell envelope"/>
    <property type="evidence" value="ECO:0007669"/>
    <property type="project" value="UniProtKB-SubCell"/>
</dbReference>
<dbReference type="GO" id="GO:0016491">
    <property type="term" value="F:oxidoreductase activity"/>
    <property type="evidence" value="ECO:0007669"/>
    <property type="project" value="InterPro"/>
</dbReference>
<feature type="chain" id="PRO_5026321866" evidence="5">
    <location>
        <begin position="20"/>
        <end position="374"/>
    </location>
</feature>
<reference evidence="7 8" key="1">
    <citation type="submission" date="2019-09" db="EMBL/GenBank/DDBJ databases">
        <title>Distinct polysaccharide growth profiles of human intestinal Prevotella copri isolates.</title>
        <authorList>
            <person name="Fehlner-Peach H."/>
            <person name="Magnabosco C."/>
            <person name="Raghavan V."/>
            <person name="Scher J.U."/>
            <person name="Tett A."/>
            <person name="Cox L.M."/>
            <person name="Gottsegen C."/>
            <person name="Watters A."/>
            <person name="Wiltshire- Gordon J.D."/>
            <person name="Segata N."/>
            <person name="Bonneau R."/>
            <person name="Littman D.R."/>
        </authorList>
    </citation>
    <scope>NUCLEOTIDE SEQUENCE [LARGE SCALE GENOMIC DNA]</scope>
    <source>
        <strain evidence="8">iA622</strain>
    </source>
</reference>
<dbReference type="EMBL" id="VZCB01000003">
    <property type="protein sequence ID" value="MQN79447.1"/>
    <property type="molecule type" value="Genomic_DNA"/>
</dbReference>
<evidence type="ECO:0000256" key="4">
    <source>
        <dbReference type="ARBA" id="ARBA00023284"/>
    </source>
</evidence>
<evidence type="ECO:0000259" key="6">
    <source>
        <dbReference type="PROSITE" id="PS51352"/>
    </source>
</evidence>
<name>A0A6G1TW97_9BACT</name>
<dbReference type="InterPro" id="IPR000866">
    <property type="entry name" value="AhpC/TSA"/>
</dbReference>
<dbReference type="InterPro" id="IPR036249">
    <property type="entry name" value="Thioredoxin-like_sf"/>
</dbReference>
<dbReference type="AlphaFoldDB" id="A0A6G1TW97"/>
<feature type="signal peptide" evidence="5">
    <location>
        <begin position="1"/>
        <end position="19"/>
    </location>
</feature>
<keyword evidence="3" id="KW-1015">Disulfide bond</keyword>